<protein>
    <recommendedName>
        <fullName evidence="3">CpXC domain-containing protein</fullName>
    </recommendedName>
</protein>
<dbReference type="AlphaFoldDB" id="A0A431WD66"/>
<comment type="caution">
    <text evidence="1">The sequence shown here is derived from an EMBL/GenBank/DDBJ whole genome shotgun (WGS) entry which is preliminary data.</text>
</comment>
<proteinExistence type="predicted"/>
<organism evidence="1 2">
    <name type="scientific">Shewanella atlantica</name>
    <dbReference type="NCBI Taxonomy" id="271099"/>
    <lineage>
        <taxon>Bacteria</taxon>
        <taxon>Pseudomonadati</taxon>
        <taxon>Pseudomonadota</taxon>
        <taxon>Gammaproteobacteria</taxon>
        <taxon>Alteromonadales</taxon>
        <taxon>Shewanellaceae</taxon>
        <taxon>Shewanella</taxon>
    </lineage>
</organism>
<dbReference type="Proteomes" id="UP000282060">
    <property type="component" value="Unassembled WGS sequence"/>
</dbReference>
<accession>A0A431WD66</accession>
<gene>
    <name evidence="1" type="ORF">EKG39_05945</name>
</gene>
<keyword evidence="2" id="KW-1185">Reference proteome</keyword>
<dbReference type="RefSeq" id="WP_126504844.1">
    <property type="nucleotide sequence ID" value="NZ_RXNV01000002.1"/>
</dbReference>
<dbReference type="EMBL" id="RXNV01000002">
    <property type="protein sequence ID" value="RTR33288.1"/>
    <property type="molecule type" value="Genomic_DNA"/>
</dbReference>
<name>A0A431WD66_9GAMM</name>
<reference evidence="1 2" key="1">
    <citation type="submission" date="2018-12" db="EMBL/GenBank/DDBJ databases">
        <authorList>
            <person name="Yu L."/>
        </authorList>
    </citation>
    <scope>NUCLEOTIDE SEQUENCE [LARGE SCALE GENOMIC DNA]</scope>
    <source>
        <strain evidence="1 2">HAW-EB5</strain>
    </source>
</reference>
<sequence length="214" mass="24687">MRYGTESYKECNHCGGSLTFRPLLEVNARCATLWSDGYFDSPMVPEQPLLVKCGHCKAEVWLPELKTSVLDCADTALDHLTLDEDGLWVLLGEYGKQPSEHQLYIRLKLWQLANHKYRREKTFTVEWNSRERSNMKDLISILDMNSVQERLLAAELLRQLGDFDGAEKPLQAPLEGSAFEVSKQILQRIKHKQQQVFKCNLHTSSKELKTDDFD</sequence>
<dbReference type="OrthoDB" id="6259948at2"/>
<evidence type="ECO:0000313" key="2">
    <source>
        <dbReference type="Proteomes" id="UP000282060"/>
    </source>
</evidence>
<evidence type="ECO:0000313" key="1">
    <source>
        <dbReference type="EMBL" id="RTR33288.1"/>
    </source>
</evidence>
<evidence type="ECO:0008006" key="3">
    <source>
        <dbReference type="Google" id="ProtNLM"/>
    </source>
</evidence>